<evidence type="ECO:0000313" key="2">
    <source>
        <dbReference type="Proteomes" id="UP000295689"/>
    </source>
</evidence>
<protein>
    <recommendedName>
        <fullName evidence="3">Acetyltransferase (GNAT) family protein</fullName>
    </recommendedName>
</protein>
<dbReference type="Gene3D" id="3.40.630.30">
    <property type="match status" value="1"/>
</dbReference>
<evidence type="ECO:0000313" key="1">
    <source>
        <dbReference type="EMBL" id="TCN25764.1"/>
    </source>
</evidence>
<dbReference type="InterPro" id="IPR016181">
    <property type="entry name" value="Acyl_CoA_acyltransferase"/>
</dbReference>
<dbReference type="EMBL" id="SLVV01000005">
    <property type="protein sequence ID" value="TCN25764.1"/>
    <property type="molecule type" value="Genomic_DNA"/>
</dbReference>
<dbReference type="AlphaFoldDB" id="A0A4R2BIL0"/>
<dbReference type="SUPFAM" id="SSF55729">
    <property type="entry name" value="Acyl-CoA N-acyltransferases (Nat)"/>
    <property type="match status" value="1"/>
</dbReference>
<keyword evidence="2" id="KW-1185">Reference proteome</keyword>
<name>A0A4R2BIL0_9BACI</name>
<dbReference type="Proteomes" id="UP000295689">
    <property type="component" value="Unassembled WGS sequence"/>
</dbReference>
<accession>A0A4R2BIL0</accession>
<evidence type="ECO:0008006" key="3">
    <source>
        <dbReference type="Google" id="ProtNLM"/>
    </source>
</evidence>
<comment type="caution">
    <text evidence="1">The sequence shown here is derived from an EMBL/GenBank/DDBJ whole genome shotgun (WGS) entry which is preliminary data.</text>
</comment>
<organism evidence="1 2">
    <name type="scientific">Mesobacillus foraminis</name>
    <dbReference type="NCBI Taxonomy" id="279826"/>
    <lineage>
        <taxon>Bacteria</taxon>
        <taxon>Bacillati</taxon>
        <taxon>Bacillota</taxon>
        <taxon>Bacilli</taxon>
        <taxon>Bacillales</taxon>
        <taxon>Bacillaceae</taxon>
        <taxon>Mesobacillus</taxon>
    </lineage>
</organism>
<sequence>MVNLNWRPFTFKEMAFFESVVEDSPAWQTVELNGKALSNFIGEWQSIGEWRIWDIEGELAGITFHLETAPSNGKPWLGTMLVKNSMREKGAAHSMIHSLSQELKDKGSSVLFTGIPIAQNTWAEFLSRCGFEQFKTETSEEGTYLILIRPL</sequence>
<dbReference type="RefSeq" id="WP_132005822.1">
    <property type="nucleotide sequence ID" value="NZ_JABUHM010000003.1"/>
</dbReference>
<gene>
    <name evidence="1" type="ORF">EV146_105427</name>
</gene>
<proteinExistence type="predicted"/>
<reference evidence="1 2" key="1">
    <citation type="journal article" date="2015" name="Stand. Genomic Sci.">
        <title>Genomic Encyclopedia of Bacterial and Archaeal Type Strains, Phase III: the genomes of soil and plant-associated and newly described type strains.</title>
        <authorList>
            <person name="Whitman W.B."/>
            <person name="Woyke T."/>
            <person name="Klenk H.P."/>
            <person name="Zhou Y."/>
            <person name="Lilburn T.G."/>
            <person name="Beck B.J."/>
            <person name="De Vos P."/>
            <person name="Vandamme P."/>
            <person name="Eisen J.A."/>
            <person name="Garrity G."/>
            <person name="Hugenholtz P."/>
            <person name="Kyrpides N.C."/>
        </authorList>
    </citation>
    <scope>NUCLEOTIDE SEQUENCE [LARGE SCALE GENOMIC DNA]</scope>
    <source>
        <strain evidence="1 2">CV53</strain>
    </source>
</reference>